<dbReference type="EMBL" id="JAINUF010000006">
    <property type="protein sequence ID" value="KAJ8356256.1"/>
    <property type="molecule type" value="Genomic_DNA"/>
</dbReference>
<proteinExistence type="predicted"/>
<keyword evidence="3" id="KW-1185">Reference proteome</keyword>
<evidence type="ECO:0000313" key="3">
    <source>
        <dbReference type="Proteomes" id="UP001152622"/>
    </source>
</evidence>
<evidence type="ECO:0000313" key="2">
    <source>
        <dbReference type="EMBL" id="KAJ8356256.1"/>
    </source>
</evidence>
<reference evidence="2" key="1">
    <citation type="journal article" date="2023" name="Science">
        <title>Genome structures resolve the early diversification of teleost fishes.</title>
        <authorList>
            <person name="Parey E."/>
            <person name="Louis A."/>
            <person name="Montfort J."/>
            <person name="Bouchez O."/>
            <person name="Roques C."/>
            <person name="Iampietro C."/>
            <person name="Lluch J."/>
            <person name="Castinel A."/>
            <person name="Donnadieu C."/>
            <person name="Desvignes T."/>
            <person name="Floi Bucao C."/>
            <person name="Jouanno E."/>
            <person name="Wen M."/>
            <person name="Mejri S."/>
            <person name="Dirks R."/>
            <person name="Jansen H."/>
            <person name="Henkel C."/>
            <person name="Chen W.J."/>
            <person name="Zahm M."/>
            <person name="Cabau C."/>
            <person name="Klopp C."/>
            <person name="Thompson A.W."/>
            <person name="Robinson-Rechavi M."/>
            <person name="Braasch I."/>
            <person name="Lecointre G."/>
            <person name="Bobe J."/>
            <person name="Postlethwait J.H."/>
            <person name="Berthelot C."/>
            <person name="Roest Crollius H."/>
            <person name="Guiguen Y."/>
        </authorList>
    </citation>
    <scope>NUCLEOTIDE SEQUENCE</scope>
    <source>
        <strain evidence="2">WJC10195</strain>
    </source>
</reference>
<organism evidence="2 3">
    <name type="scientific">Synaphobranchus kaupii</name>
    <name type="common">Kaup's arrowtooth eel</name>
    <dbReference type="NCBI Taxonomy" id="118154"/>
    <lineage>
        <taxon>Eukaryota</taxon>
        <taxon>Metazoa</taxon>
        <taxon>Chordata</taxon>
        <taxon>Craniata</taxon>
        <taxon>Vertebrata</taxon>
        <taxon>Euteleostomi</taxon>
        <taxon>Actinopterygii</taxon>
        <taxon>Neopterygii</taxon>
        <taxon>Teleostei</taxon>
        <taxon>Anguilliformes</taxon>
        <taxon>Synaphobranchidae</taxon>
        <taxon>Synaphobranchus</taxon>
    </lineage>
</organism>
<protein>
    <submittedName>
        <fullName evidence="2">Uncharacterized protein</fullName>
    </submittedName>
</protein>
<comment type="caution">
    <text evidence="2">The sequence shown here is derived from an EMBL/GenBank/DDBJ whole genome shotgun (WGS) entry which is preliminary data.</text>
</comment>
<sequence length="103" mass="10822">MNRKKSSLATLSRGRSTGCPVLISLLAHHRAPGGARVAPCGTLHVRASRHSGGCASAAREREEMFTPARTLRDACDLAGAVVPDSPRHRRGDREPGTARATGA</sequence>
<gene>
    <name evidence="2" type="ORF">SKAU_G00190500</name>
</gene>
<name>A0A9Q1FDM4_SYNKA</name>
<dbReference type="Proteomes" id="UP001152622">
    <property type="component" value="Chromosome 6"/>
</dbReference>
<feature type="region of interest" description="Disordered" evidence="1">
    <location>
        <begin position="81"/>
        <end position="103"/>
    </location>
</feature>
<dbReference type="AlphaFoldDB" id="A0A9Q1FDM4"/>
<evidence type="ECO:0000256" key="1">
    <source>
        <dbReference type="SAM" id="MobiDB-lite"/>
    </source>
</evidence>
<accession>A0A9Q1FDM4</accession>